<evidence type="ECO:0000313" key="2">
    <source>
        <dbReference type="EMBL" id="KAH0769582.1"/>
    </source>
</evidence>
<dbReference type="EMBL" id="JAIVGD010000011">
    <property type="protein sequence ID" value="KAH0769582.1"/>
    <property type="molecule type" value="Genomic_DNA"/>
</dbReference>
<comment type="caution">
    <text evidence="2">The sequence shown here is derived from an EMBL/GenBank/DDBJ whole genome shotgun (WGS) entry which is preliminary data.</text>
</comment>
<organism evidence="2 3">
    <name type="scientific">Solanum tuberosum</name>
    <name type="common">Potato</name>
    <dbReference type="NCBI Taxonomy" id="4113"/>
    <lineage>
        <taxon>Eukaryota</taxon>
        <taxon>Viridiplantae</taxon>
        <taxon>Streptophyta</taxon>
        <taxon>Embryophyta</taxon>
        <taxon>Tracheophyta</taxon>
        <taxon>Spermatophyta</taxon>
        <taxon>Magnoliopsida</taxon>
        <taxon>eudicotyledons</taxon>
        <taxon>Gunneridae</taxon>
        <taxon>Pentapetalae</taxon>
        <taxon>asterids</taxon>
        <taxon>lamiids</taxon>
        <taxon>Solanales</taxon>
        <taxon>Solanaceae</taxon>
        <taxon>Solanoideae</taxon>
        <taxon>Solaneae</taxon>
        <taxon>Solanum</taxon>
    </lineage>
</organism>
<accession>A0ABQ7VM16</accession>
<reference evidence="2 3" key="1">
    <citation type="journal article" date="2021" name="bioRxiv">
        <title>Chromosome-scale and haplotype-resolved genome assembly of a tetraploid potato cultivar.</title>
        <authorList>
            <person name="Sun H."/>
            <person name="Jiao W.-B."/>
            <person name="Krause K."/>
            <person name="Campoy J.A."/>
            <person name="Goel M."/>
            <person name="Folz-Donahue K."/>
            <person name="Kukat C."/>
            <person name="Huettel B."/>
            <person name="Schneeberger K."/>
        </authorList>
    </citation>
    <scope>NUCLEOTIDE SEQUENCE [LARGE SCALE GENOMIC DNA]</scope>
    <source>
        <strain evidence="2">SolTubOtavaFocal</strain>
        <tissue evidence="2">Leaves</tissue>
    </source>
</reference>
<protein>
    <submittedName>
        <fullName evidence="2">Uncharacterized protein</fullName>
    </submittedName>
</protein>
<evidence type="ECO:0000256" key="1">
    <source>
        <dbReference type="SAM" id="MobiDB-lite"/>
    </source>
</evidence>
<dbReference type="Proteomes" id="UP000826656">
    <property type="component" value="Unassembled WGS sequence"/>
</dbReference>
<name>A0ABQ7VM16_SOLTU</name>
<evidence type="ECO:0000313" key="3">
    <source>
        <dbReference type="Proteomes" id="UP000826656"/>
    </source>
</evidence>
<sequence length="287" mass="32054">MGSEMNEIKSMFERMTIEIANLTVRQTQWENQYEKAFGELKESLDEVRKFDRGKSVEGQDGSGEIYTPSGNPMAWVPSPVGRPTMPPYSPAGYPLGVNFMPQKSANMGQNSHPLPTGQAPVGTQGGDGAIGPSMQTNHHHGGLTMTRMTKLEFPCFNGTNLRAWLCKAYQLARNTEAQVNTQLRLAKSCFYNGGSSQNKGAFLRVINRGVTNRKKYQAPKRDHSVSLNRSNTRRLTPAEMSEKRQKGLCFFCDEKFVPGHKCNAAKQLYLLEVCDEEEPEEEPEPDV</sequence>
<gene>
    <name evidence="2" type="ORF">KY290_013563</name>
</gene>
<keyword evidence="3" id="KW-1185">Reference proteome</keyword>
<proteinExistence type="predicted"/>
<feature type="region of interest" description="Disordered" evidence="1">
    <location>
        <begin position="51"/>
        <end position="74"/>
    </location>
</feature>